<dbReference type="RefSeq" id="XP_062624995.1">
    <property type="nucleotide sequence ID" value="XM_062769011.1"/>
</dbReference>
<dbReference type="EMBL" id="CP086715">
    <property type="protein sequence ID" value="WOO78963.1"/>
    <property type="molecule type" value="Genomic_DNA"/>
</dbReference>
<dbReference type="Gene3D" id="3.60.15.10">
    <property type="entry name" value="Ribonuclease Z/Hydroxyacylglutathione hydrolase-like"/>
    <property type="match status" value="1"/>
</dbReference>
<reference evidence="2" key="1">
    <citation type="submission" date="2023-10" db="EMBL/GenBank/DDBJ databases">
        <authorList>
            <person name="Noh H."/>
        </authorList>
    </citation>
    <scope>NUCLEOTIDE SEQUENCE</scope>
    <source>
        <strain evidence="2">DUCC4014</strain>
    </source>
</reference>
<keyword evidence="3" id="KW-1185">Reference proteome</keyword>
<dbReference type="PANTHER" id="PTHR42663:SF6">
    <property type="entry name" value="HYDROLASE C777.06C-RELATED"/>
    <property type="match status" value="1"/>
</dbReference>
<keyword evidence="2" id="KW-0378">Hydrolase</keyword>
<protein>
    <submittedName>
        <fullName evidence="2">Hydrolasec</fullName>
    </submittedName>
</protein>
<evidence type="ECO:0000259" key="1">
    <source>
        <dbReference type="Pfam" id="PF12706"/>
    </source>
</evidence>
<dbReference type="GeneID" id="87805748"/>
<evidence type="ECO:0000313" key="2">
    <source>
        <dbReference type="EMBL" id="WOO78963.1"/>
    </source>
</evidence>
<name>A0AAF0Y2A4_9TREE</name>
<sequence>MATSDPSPSASASATAAAAAGNTALRLHFVGTGTSTALPVAPCLAEVDKPSRDVGFFLDDYKASEDKAPAHWAGYDPSAAWPASVACSSCRAAVDRRVASGWKNRRGNPGLVLRKRDTGGQWRNVVVDVGKTFREQSCKLFPRWGIKRIDAVLITHGHADAYNGLDDLREWCNRQGSGIPVYLSKATFETVAASFPYLVDKTKATGGHDLPTLEFKIIDDESEFVVEGITVTTLPVHHGRYFNATPAAAPAPSAPGTPVPGTPAQPTPFICLGYVFDRSIVLLSDVSSVPDQTWKRLEAALDGEQLPVLIVDALWPWRPHASHVSWIQAMEIALRIKASITYVLGMTHPTTHWQWEELGRSIRGEDGREPEHDTHRLTQKLISEVWAHEDMGKIADGLREWKGVVEPAFDGLGLEIDHGQYHVLADGQGSTGGWDL</sequence>
<accession>A0AAF0Y2A4</accession>
<dbReference type="Pfam" id="PF12706">
    <property type="entry name" value="Lactamase_B_2"/>
    <property type="match status" value="1"/>
</dbReference>
<dbReference type="CDD" id="cd16279">
    <property type="entry name" value="metallo-hydrolase-like_MBL-fold"/>
    <property type="match status" value="1"/>
</dbReference>
<organism evidence="2 3">
    <name type="scientific">Vanrija pseudolonga</name>
    <dbReference type="NCBI Taxonomy" id="143232"/>
    <lineage>
        <taxon>Eukaryota</taxon>
        <taxon>Fungi</taxon>
        <taxon>Dikarya</taxon>
        <taxon>Basidiomycota</taxon>
        <taxon>Agaricomycotina</taxon>
        <taxon>Tremellomycetes</taxon>
        <taxon>Trichosporonales</taxon>
        <taxon>Trichosporonaceae</taxon>
        <taxon>Vanrija</taxon>
    </lineage>
</organism>
<dbReference type="SUPFAM" id="SSF56281">
    <property type="entry name" value="Metallo-hydrolase/oxidoreductase"/>
    <property type="match status" value="1"/>
</dbReference>
<dbReference type="Proteomes" id="UP000827549">
    <property type="component" value="Chromosome 2"/>
</dbReference>
<dbReference type="GO" id="GO:0016787">
    <property type="term" value="F:hydrolase activity"/>
    <property type="evidence" value="ECO:0007669"/>
    <property type="project" value="UniProtKB-KW"/>
</dbReference>
<dbReference type="PANTHER" id="PTHR42663">
    <property type="entry name" value="HYDROLASE C777.06C-RELATED-RELATED"/>
    <property type="match status" value="1"/>
</dbReference>
<dbReference type="AlphaFoldDB" id="A0AAF0Y2A4"/>
<feature type="domain" description="Metallo-beta-lactamase" evidence="1">
    <location>
        <begin position="123"/>
        <end position="343"/>
    </location>
</feature>
<evidence type="ECO:0000313" key="3">
    <source>
        <dbReference type="Proteomes" id="UP000827549"/>
    </source>
</evidence>
<dbReference type="InterPro" id="IPR036866">
    <property type="entry name" value="RibonucZ/Hydroxyglut_hydro"/>
</dbReference>
<proteinExistence type="predicted"/>
<gene>
    <name evidence="2" type="primary">SPCC777.06c</name>
    <name evidence="2" type="ORF">LOC62_02G002501</name>
</gene>
<dbReference type="InterPro" id="IPR001279">
    <property type="entry name" value="Metallo-B-lactamas"/>
</dbReference>